<keyword evidence="1" id="KW-0677">Repeat</keyword>
<dbReference type="Proteomes" id="UP001558713">
    <property type="component" value="Unassembled WGS sequence"/>
</dbReference>
<feature type="domain" description="DC1" evidence="2">
    <location>
        <begin position="11"/>
        <end position="53"/>
    </location>
</feature>
<protein>
    <submittedName>
        <fullName evidence="3">Protein VACUOLELESS GAMETOPHYTES</fullName>
    </submittedName>
</protein>
<dbReference type="Pfam" id="PF03107">
    <property type="entry name" value="C1_2"/>
    <property type="match status" value="2"/>
</dbReference>
<dbReference type="PANTHER" id="PTHR47841">
    <property type="entry name" value="DIACYLGLYCEROL KINASE THETA-LIKE-RELATED"/>
    <property type="match status" value="1"/>
</dbReference>
<sequence>MSPSKQVQHFSYIHPLTVVTGYGDFTCDGCNTHGYGKTYRCAQCDYDLHDYCATCPSTLLSFKHPQHVLQLVFNVPGHICDICDVSVEGFYYRCKACDFDVHPLCTGRPQQSSHPNHGCGCECGHTNQGQGKVPRRSKRKIMVRILKDITTTVVTNIITSLDSEDF</sequence>
<accession>A0ABD1B7G0</accession>
<dbReference type="SUPFAM" id="SSF57889">
    <property type="entry name" value="Cysteine-rich domain"/>
    <property type="match status" value="1"/>
</dbReference>
<evidence type="ECO:0000313" key="4">
    <source>
        <dbReference type="Proteomes" id="UP001558713"/>
    </source>
</evidence>
<proteinExistence type="predicted"/>
<gene>
    <name evidence="3" type="ORF">V5N11_020576</name>
</gene>
<dbReference type="InterPro" id="IPR046349">
    <property type="entry name" value="C1-like_sf"/>
</dbReference>
<evidence type="ECO:0000256" key="1">
    <source>
        <dbReference type="ARBA" id="ARBA00022737"/>
    </source>
</evidence>
<reference evidence="3 4" key="1">
    <citation type="submission" date="2024-04" db="EMBL/GenBank/DDBJ databases">
        <title>Genome assembly C_amara_ONT_v2.</title>
        <authorList>
            <person name="Yant L."/>
            <person name="Moore C."/>
            <person name="Slenker M."/>
        </authorList>
    </citation>
    <scope>NUCLEOTIDE SEQUENCE [LARGE SCALE GENOMIC DNA]</scope>
    <source>
        <tissue evidence="3">Leaf</tissue>
    </source>
</reference>
<name>A0ABD1B7G0_CARAN</name>
<feature type="domain" description="DC1" evidence="2">
    <location>
        <begin position="62"/>
        <end position="105"/>
    </location>
</feature>
<keyword evidence="4" id="KW-1185">Reference proteome</keyword>
<dbReference type="EMBL" id="JBANAX010000402">
    <property type="protein sequence ID" value="KAL1210015.1"/>
    <property type="molecule type" value="Genomic_DNA"/>
</dbReference>
<organism evidence="3 4">
    <name type="scientific">Cardamine amara subsp. amara</name>
    <dbReference type="NCBI Taxonomy" id="228776"/>
    <lineage>
        <taxon>Eukaryota</taxon>
        <taxon>Viridiplantae</taxon>
        <taxon>Streptophyta</taxon>
        <taxon>Embryophyta</taxon>
        <taxon>Tracheophyta</taxon>
        <taxon>Spermatophyta</taxon>
        <taxon>Magnoliopsida</taxon>
        <taxon>eudicotyledons</taxon>
        <taxon>Gunneridae</taxon>
        <taxon>Pentapetalae</taxon>
        <taxon>rosids</taxon>
        <taxon>malvids</taxon>
        <taxon>Brassicales</taxon>
        <taxon>Brassicaceae</taxon>
        <taxon>Cardamineae</taxon>
        <taxon>Cardamine</taxon>
    </lineage>
</organism>
<dbReference type="InterPro" id="IPR004146">
    <property type="entry name" value="DC1"/>
</dbReference>
<evidence type="ECO:0000259" key="2">
    <source>
        <dbReference type="Pfam" id="PF03107"/>
    </source>
</evidence>
<evidence type="ECO:0000313" key="3">
    <source>
        <dbReference type="EMBL" id="KAL1210015.1"/>
    </source>
</evidence>
<dbReference type="PANTHER" id="PTHR47841:SF7">
    <property type="entry name" value="CYSTEINE_HISTIDINE-RICH C1 DOMAIN PROTEIN"/>
    <property type="match status" value="1"/>
</dbReference>
<dbReference type="AlphaFoldDB" id="A0ABD1B7G0"/>
<comment type="caution">
    <text evidence="3">The sequence shown here is derived from an EMBL/GenBank/DDBJ whole genome shotgun (WGS) entry which is preliminary data.</text>
</comment>